<dbReference type="SUPFAM" id="SSF56112">
    <property type="entry name" value="Protein kinase-like (PK-like)"/>
    <property type="match status" value="1"/>
</dbReference>
<evidence type="ECO:0000313" key="3">
    <source>
        <dbReference type="Proteomes" id="UP000054279"/>
    </source>
</evidence>
<dbReference type="InterPro" id="IPR011009">
    <property type="entry name" value="Kinase-like_dom_sf"/>
</dbReference>
<dbReference type="HOGENOM" id="CLU_918807_0_0_1"/>
<dbReference type="AlphaFoldDB" id="A0A0C9UPJ6"/>
<dbReference type="OrthoDB" id="2925574at2759"/>
<dbReference type="Pfam" id="PF01636">
    <property type="entry name" value="APH"/>
    <property type="match status" value="1"/>
</dbReference>
<dbReference type="InterPro" id="IPR002575">
    <property type="entry name" value="Aminoglycoside_PTrfase"/>
</dbReference>
<dbReference type="EMBL" id="KN837175">
    <property type="protein sequence ID" value="KIJ36704.1"/>
    <property type="molecule type" value="Genomic_DNA"/>
</dbReference>
<dbReference type="InterPro" id="IPR051678">
    <property type="entry name" value="AGP_Transferase"/>
</dbReference>
<dbReference type="Proteomes" id="UP000054279">
    <property type="component" value="Unassembled WGS sequence"/>
</dbReference>
<accession>A0A0C9UPJ6</accession>
<gene>
    <name evidence="2" type="ORF">M422DRAFT_69597</name>
</gene>
<proteinExistence type="predicted"/>
<feature type="domain" description="Aminoglycoside phosphotransferase" evidence="1">
    <location>
        <begin position="39"/>
        <end position="262"/>
    </location>
</feature>
<keyword evidence="3" id="KW-1185">Reference proteome</keyword>
<dbReference type="PANTHER" id="PTHR21310">
    <property type="entry name" value="AMINOGLYCOSIDE PHOSPHOTRANSFERASE-RELATED-RELATED"/>
    <property type="match status" value="1"/>
</dbReference>
<dbReference type="PANTHER" id="PTHR21310:SF15">
    <property type="entry name" value="AMINOGLYCOSIDE PHOSPHOTRANSFERASE DOMAIN-CONTAINING PROTEIN"/>
    <property type="match status" value="1"/>
</dbReference>
<evidence type="ECO:0000313" key="2">
    <source>
        <dbReference type="EMBL" id="KIJ36704.1"/>
    </source>
</evidence>
<evidence type="ECO:0000259" key="1">
    <source>
        <dbReference type="Pfam" id="PF01636"/>
    </source>
</evidence>
<name>A0A0C9UPJ6_SPHS4</name>
<reference evidence="2 3" key="1">
    <citation type="submission" date="2014-06" db="EMBL/GenBank/DDBJ databases">
        <title>Evolutionary Origins and Diversification of the Mycorrhizal Mutualists.</title>
        <authorList>
            <consortium name="DOE Joint Genome Institute"/>
            <consortium name="Mycorrhizal Genomics Consortium"/>
            <person name="Kohler A."/>
            <person name="Kuo A."/>
            <person name="Nagy L.G."/>
            <person name="Floudas D."/>
            <person name="Copeland A."/>
            <person name="Barry K.W."/>
            <person name="Cichocki N."/>
            <person name="Veneault-Fourrey C."/>
            <person name="LaButti K."/>
            <person name="Lindquist E.A."/>
            <person name="Lipzen A."/>
            <person name="Lundell T."/>
            <person name="Morin E."/>
            <person name="Murat C."/>
            <person name="Riley R."/>
            <person name="Ohm R."/>
            <person name="Sun H."/>
            <person name="Tunlid A."/>
            <person name="Henrissat B."/>
            <person name="Grigoriev I.V."/>
            <person name="Hibbett D.S."/>
            <person name="Martin F."/>
        </authorList>
    </citation>
    <scope>NUCLEOTIDE SEQUENCE [LARGE SCALE GENOMIC DNA]</scope>
    <source>
        <strain evidence="2 3">SS14</strain>
    </source>
</reference>
<organism evidence="2 3">
    <name type="scientific">Sphaerobolus stellatus (strain SS14)</name>
    <dbReference type="NCBI Taxonomy" id="990650"/>
    <lineage>
        <taxon>Eukaryota</taxon>
        <taxon>Fungi</taxon>
        <taxon>Dikarya</taxon>
        <taxon>Basidiomycota</taxon>
        <taxon>Agaricomycotina</taxon>
        <taxon>Agaricomycetes</taxon>
        <taxon>Phallomycetidae</taxon>
        <taxon>Geastrales</taxon>
        <taxon>Sphaerobolaceae</taxon>
        <taxon>Sphaerobolus</taxon>
    </lineage>
</organism>
<sequence>MQHVPFTDDEIRVQCRNHLAQRTPGIDDDRANFVVLQPETSNGSFAVKIASDFDKPGLRYELAFMTFLNKLPRSNRYKVPKGHGIVKDDNRDYLVMEYLEGPTMWEAMKYGAADLPERDANDITAALQELRNNSKCRQDLLDSNRLTPLGHWHPQSYIFSPDRDGGRSVANLEDFKDFMTVRFEKAGVDMAIVPLSGWVLTHDDLSPHNFKRCADNRIGILDLRTTFLAPFWWEFYGLHQSRETEKWIIPLKKAMHRYEMAAPEPVVQELDDKWMDWFVKQGPSYGRMERKLGKGKFESPIPT</sequence>
<protein>
    <recommendedName>
        <fullName evidence="1">Aminoglycoside phosphotransferase domain-containing protein</fullName>
    </recommendedName>
</protein>